<evidence type="ECO:0000313" key="15">
    <source>
        <dbReference type="Proteomes" id="UP001265301"/>
    </source>
</evidence>
<evidence type="ECO:0000256" key="4">
    <source>
        <dbReference type="ARBA" id="ARBA00021658"/>
    </source>
</evidence>
<evidence type="ECO:0000259" key="12">
    <source>
        <dbReference type="Pfam" id="PF01266"/>
    </source>
</evidence>
<dbReference type="EMBL" id="JARQBN010000001">
    <property type="protein sequence ID" value="MDT2826868.1"/>
    <property type="molecule type" value="Genomic_DNA"/>
</dbReference>
<reference evidence="14 15" key="1">
    <citation type="submission" date="2023-03" db="EMBL/GenBank/DDBJ databases">
        <authorList>
            <person name="Shen W."/>
            <person name="Cai J."/>
        </authorList>
    </citation>
    <scope>NUCLEOTIDE SEQUENCE [LARGE SCALE GENOMIC DNA]</scope>
    <source>
        <strain evidence="14 15">B101</strain>
    </source>
</reference>
<dbReference type="SUPFAM" id="SSF51905">
    <property type="entry name" value="FAD/NAD(P)-binding domain"/>
    <property type="match status" value="1"/>
</dbReference>
<keyword evidence="7" id="KW-0274">FAD</keyword>
<comment type="similarity">
    <text evidence="2">Belongs to the FAD-dependent glycerol-3-phosphate dehydrogenase family.</text>
</comment>
<evidence type="ECO:0000256" key="2">
    <source>
        <dbReference type="ARBA" id="ARBA00007330"/>
    </source>
</evidence>
<feature type="domain" description="FAD dependent oxidoreductase" evidence="12">
    <location>
        <begin position="20"/>
        <end position="351"/>
    </location>
</feature>
<dbReference type="InterPro" id="IPR036188">
    <property type="entry name" value="FAD/NAD-bd_sf"/>
</dbReference>
<comment type="catalytic activity">
    <reaction evidence="10">
        <text>sn-glycerol 3-phosphate + O2 = dihydroxyacetone phosphate + H2O2</text>
        <dbReference type="Rhea" id="RHEA:18369"/>
        <dbReference type="ChEBI" id="CHEBI:15379"/>
        <dbReference type="ChEBI" id="CHEBI:16240"/>
        <dbReference type="ChEBI" id="CHEBI:57597"/>
        <dbReference type="ChEBI" id="CHEBI:57642"/>
        <dbReference type="EC" id="1.1.3.21"/>
    </reaction>
</comment>
<dbReference type="Gene3D" id="3.30.9.10">
    <property type="entry name" value="D-Amino Acid Oxidase, subunit A, domain 2"/>
    <property type="match status" value="1"/>
</dbReference>
<dbReference type="PANTHER" id="PTHR11985:SF35">
    <property type="entry name" value="ANAEROBIC GLYCEROL-3-PHOSPHATE DEHYDROGENASE SUBUNIT A"/>
    <property type="match status" value="1"/>
</dbReference>
<keyword evidence="5" id="KW-0285">Flavoprotein</keyword>
<evidence type="ECO:0000256" key="7">
    <source>
        <dbReference type="ARBA" id="ARBA00022827"/>
    </source>
</evidence>
<dbReference type="InterPro" id="IPR031656">
    <property type="entry name" value="DAO_C"/>
</dbReference>
<evidence type="ECO:0000256" key="11">
    <source>
        <dbReference type="SAM" id="Phobius"/>
    </source>
</evidence>
<evidence type="ECO:0000256" key="5">
    <source>
        <dbReference type="ARBA" id="ARBA00022630"/>
    </source>
</evidence>
<proteinExistence type="inferred from homology"/>
<keyword evidence="15" id="KW-1185">Reference proteome</keyword>
<dbReference type="NCBIfam" id="NF033461">
    <property type="entry name" value="glycerol3P_ox_1"/>
    <property type="match status" value="1"/>
</dbReference>
<evidence type="ECO:0000256" key="10">
    <source>
        <dbReference type="ARBA" id="ARBA00049503"/>
    </source>
</evidence>
<dbReference type="InterPro" id="IPR000447">
    <property type="entry name" value="G3P_DH_FAD-dep"/>
</dbReference>
<feature type="domain" description="Alpha-glycerophosphate oxidase C-terminal" evidence="13">
    <location>
        <begin position="475"/>
        <end position="575"/>
    </location>
</feature>
<keyword evidence="6" id="KW-0319">Glycerol metabolism</keyword>
<dbReference type="InterPro" id="IPR038299">
    <property type="entry name" value="DAO_C_sf"/>
</dbReference>
<gene>
    <name evidence="14" type="primary">glpO</name>
    <name evidence="14" type="ORF">P7H59_00195</name>
</gene>
<dbReference type="Pfam" id="PF01266">
    <property type="entry name" value="DAO"/>
    <property type="match status" value="1"/>
</dbReference>
<accession>A0ABU3FMG6</accession>
<dbReference type="EC" id="1.1.3.21" evidence="3"/>
<dbReference type="Pfam" id="PF16901">
    <property type="entry name" value="DAO_C"/>
    <property type="match status" value="1"/>
</dbReference>
<organism evidence="14 15">
    <name type="scientific">Enterococcus viikkiensis</name>
    <dbReference type="NCBI Taxonomy" id="930854"/>
    <lineage>
        <taxon>Bacteria</taxon>
        <taxon>Bacillati</taxon>
        <taxon>Bacillota</taxon>
        <taxon>Bacilli</taxon>
        <taxon>Lactobacillales</taxon>
        <taxon>Enterococcaceae</taxon>
        <taxon>Enterococcus</taxon>
    </lineage>
</organism>
<dbReference type="PANTHER" id="PTHR11985">
    <property type="entry name" value="GLYCEROL-3-PHOSPHATE DEHYDROGENASE"/>
    <property type="match status" value="1"/>
</dbReference>
<comment type="cofactor">
    <cofactor evidence="1">
        <name>FAD</name>
        <dbReference type="ChEBI" id="CHEBI:57692"/>
    </cofactor>
</comment>
<evidence type="ECO:0000313" key="14">
    <source>
        <dbReference type="EMBL" id="MDT2826868.1"/>
    </source>
</evidence>
<keyword evidence="8" id="KW-0560">Oxidoreductase</keyword>
<keyword evidence="11" id="KW-1133">Transmembrane helix</keyword>
<feature type="transmembrane region" description="Helical" evidence="11">
    <location>
        <begin position="21"/>
        <end position="47"/>
    </location>
</feature>
<dbReference type="PROSITE" id="PS00977">
    <property type="entry name" value="FAD_G3PDH_1"/>
    <property type="match status" value="1"/>
</dbReference>
<evidence type="ECO:0000259" key="13">
    <source>
        <dbReference type="Pfam" id="PF16901"/>
    </source>
</evidence>
<dbReference type="Gene3D" id="1.10.8.870">
    <property type="entry name" value="Alpha-glycerophosphate oxidase, cap domain"/>
    <property type="match status" value="1"/>
</dbReference>
<evidence type="ECO:0000256" key="6">
    <source>
        <dbReference type="ARBA" id="ARBA00022798"/>
    </source>
</evidence>
<name>A0ABU3FMG6_9ENTE</name>
<comment type="caution">
    <text evidence="14">The sequence shown here is derived from an EMBL/GenBank/DDBJ whole genome shotgun (WGS) entry which is preliminary data.</text>
</comment>
<protein>
    <recommendedName>
        <fullName evidence="4">Alpha-glycerophosphate oxidase</fullName>
        <ecNumber evidence="3">1.1.3.21</ecNumber>
    </recommendedName>
    <alternativeName>
        <fullName evidence="9">Glycerol-3-phosphate oxidase</fullName>
    </alternativeName>
</protein>
<keyword evidence="11" id="KW-0472">Membrane</keyword>
<keyword evidence="11" id="KW-0812">Transmembrane</keyword>
<evidence type="ECO:0000256" key="8">
    <source>
        <dbReference type="ARBA" id="ARBA00023002"/>
    </source>
</evidence>
<dbReference type="InterPro" id="IPR006076">
    <property type="entry name" value="FAD-dep_OxRdtase"/>
</dbReference>
<sequence>MFSFKERSKMIEKLSNNSFDLVIIGGGITGAGVALQAAASGLSVALLEMQDFAEGTSSRSTKLVHGGIRYLKTFDVEVVSDTVSERAIIQGIAPHIPKADPMILPIYDEPGSTFNMFSVKVAMDLYDHLANVTGKYANYMLSKEEILEREPQLVAQGLLGGGVYLDYRNNDARLVIENIKQAVEDGAMAVSRIKVEEILHDDQGNVSGVRAKDLLSEESFSIDSQLVINTAGPWSDIVKKLDKKIDHKPHMRPTKGVHLVVNGEKLKVPQPTYFDTGEQDGRMIFVIPRESKTYFGTTDTDYQGDFDHPKVEQADVDYLLKVVNHRYPEVDLTIDDIEASWAGLRPLISDASGDYNGTKKEKISDENFEKIIRAANDYKNGKQSRPAVEKTITQAAKEEPKDNPSAVSRGSDLTVAEDGLLILSGGKLTDYRLMSAEAMKKIASLLERDVELVDSKHYAVSGGKLDPANVENELEKIAKKGQEIGLNQADANFIAELYGSNAEKVFDLKDQGSFEGLSLAESMSLRYAMEDEMTLTPVDYLLRRTNYMLFISHRLMEIKDAVVEAMAKFLDWEDSLKAHYQKELDQQIRETQLTDLKEQQKK</sequence>
<evidence type="ECO:0000256" key="3">
    <source>
        <dbReference type="ARBA" id="ARBA00013104"/>
    </source>
</evidence>
<evidence type="ECO:0000256" key="9">
    <source>
        <dbReference type="ARBA" id="ARBA00032349"/>
    </source>
</evidence>
<dbReference type="Gene3D" id="3.50.50.60">
    <property type="entry name" value="FAD/NAD(P)-binding domain"/>
    <property type="match status" value="1"/>
</dbReference>
<dbReference type="PRINTS" id="PR01001">
    <property type="entry name" value="FADG3PDH"/>
</dbReference>
<dbReference type="SUPFAM" id="SSF54373">
    <property type="entry name" value="FAD-linked reductases, C-terminal domain"/>
    <property type="match status" value="1"/>
</dbReference>
<dbReference type="RefSeq" id="WP_311818141.1">
    <property type="nucleotide sequence ID" value="NZ_JARQBN010000001.1"/>
</dbReference>
<dbReference type="Proteomes" id="UP001265301">
    <property type="component" value="Unassembled WGS sequence"/>
</dbReference>
<evidence type="ECO:0000256" key="1">
    <source>
        <dbReference type="ARBA" id="ARBA00001974"/>
    </source>
</evidence>